<evidence type="ECO:0000256" key="5">
    <source>
        <dbReference type="ARBA" id="ARBA00017036"/>
    </source>
</evidence>
<evidence type="ECO:0000313" key="13">
    <source>
        <dbReference type="Proteomes" id="UP000287033"/>
    </source>
</evidence>
<feature type="domain" description="Transcription factor Iwr1" evidence="11">
    <location>
        <begin position="226"/>
        <end position="290"/>
    </location>
</feature>
<proteinExistence type="inferred from homology"/>
<gene>
    <name evidence="12" type="ORF">chiPu_0004867</name>
</gene>
<evidence type="ECO:0000256" key="6">
    <source>
        <dbReference type="ARBA" id="ARBA00022448"/>
    </source>
</evidence>
<evidence type="ECO:0000256" key="1">
    <source>
        <dbReference type="ARBA" id="ARBA00003202"/>
    </source>
</evidence>
<dbReference type="Proteomes" id="UP000287033">
    <property type="component" value="Unassembled WGS sequence"/>
</dbReference>
<comment type="function">
    <text evidence="1">Directs RNA polymerase II nuclear import.</text>
</comment>
<comment type="similarity">
    <text evidence="4">Belongs to the IWR1/SLC7A6OS family.</text>
</comment>
<dbReference type="OrthoDB" id="6255506at2759"/>
<dbReference type="GO" id="GO:0005737">
    <property type="term" value="C:cytoplasm"/>
    <property type="evidence" value="ECO:0007669"/>
    <property type="project" value="UniProtKB-SubCell"/>
</dbReference>
<keyword evidence="7" id="KW-0963">Cytoplasm</keyword>
<dbReference type="PANTHER" id="PTHR31196">
    <property type="entry name" value="RNA POLYMERASE II NUCLEAR LOCALIZATION PROTEIN SLC7A6OS-RELATED"/>
    <property type="match status" value="1"/>
</dbReference>
<organism evidence="12 13">
    <name type="scientific">Chiloscyllium punctatum</name>
    <name type="common">Brownbanded bambooshark</name>
    <name type="synonym">Hemiscyllium punctatum</name>
    <dbReference type="NCBI Taxonomy" id="137246"/>
    <lineage>
        <taxon>Eukaryota</taxon>
        <taxon>Metazoa</taxon>
        <taxon>Chordata</taxon>
        <taxon>Craniata</taxon>
        <taxon>Vertebrata</taxon>
        <taxon>Chondrichthyes</taxon>
        <taxon>Elasmobranchii</taxon>
        <taxon>Galeomorphii</taxon>
        <taxon>Galeoidea</taxon>
        <taxon>Orectolobiformes</taxon>
        <taxon>Hemiscylliidae</taxon>
        <taxon>Chiloscyllium</taxon>
    </lineage>
</organism>
<dbReference type="OMA" id="QMWSKYP"/>
<dbReference type="InterPro" id="IPR040218">
    <property type="entry name" value="SLC7A6OS"/>
</dbReference>
<evidence type="ECO:0000256" key="4">
    <source>
        <dbReference type="ARBA" id="ARBA00010218"/>
    </source>
</evidence>
<dbReference type="InterPro" id="IPR013883">
    <property type="entry name" value="TF_Iwr1_dom"/>
</dbReference>
<accession>A0A401S7Y4</accession>
<dbReference type="GO" id="GO:0015031">
    <property type="term" value="P:protein transport"/>
    <property type="evidence" value="ECO:0007669"/>
    <property type="project" value="UniProtKB-KW"/>
</dbReference>
<evidence type="ECO:0000256" key="3">
    <source>
        <dbReference type="ARBA" id="ARBA00004496"/>
    </source>
</evidence>
<dbReference type="EMBL" id="BEZZ01000124">
    <property type="protein sequence ID" value="GCC26450.1"/>
    <property type="molecule type" value="Genomic_DNA"/>
</dbReference>
<sequence>MAAAVLRVKRKRGAEPAEAFLLACKRLRAADEAGAPDCGQHVVRAYFKLAATVGSRDAPVKAVLSKDKALLALKPSDTSVRRVQMCARASRKAASEKNRYKVIASHRTKFSTEFSESQSDDVKCAHQAGAETFGDRCEENGDSWKETSLRCNKENVESAAEIQVFDIVQHDERLEKYEEDSEHKLPKDPDLVQDDTEILCNSVKMIREKLVVSDSGPGTEHRENMEEYVYDIYYTDSCITGDEIQGILSVMPCYEENELVVDEMIADEAYEDEDDENEENNWRNDYPDEDSSESYWNSEDNSEEEDHNHRQCINDDESD</sequence>
<dbReference type="AlphaFoldDB" id="A0A401S7Y4"/>
<name>A0A401S7Y4_CHIPU</name>
<evidence type="ECO:0000256" key="7">
    <source>
        <dbReference type="ARBA" id="ARBA00022490"/>
    </source>
</evidence>
<keyword evidence="9" id="KW-0539">Nucleus</keyword>
<dbReference type="GO" id="GO:0032502">
    <property type="term" value="P:developmental process"/>
    <property type="evidence" value="ECO:0007669"/>
    <property type="project" value="TreeGrafter"/>
</dbReference>
<comment type="subcellular location">
    <subcellularLocation>
        <location evidence="3">Cytoplasm</location>
    </subcellularLocation>
    <subcellularLocation>
        <location evidence="2">Nucleus</location>
    </subcellularLocation>
</comment>
<comment type="caution">
    <text evidence="12">The sequence shown here is derived from an EMBL/GenBank/DDBJ whole genome shotgun (WGS) entry which is preliminary data.</text>
</comment>
<evidence type="ECO:0000259" key="11">
    <source>
        <dbReference type="Pfam" id="PF08574"/>
    </source>
</evidence>
<keyword evidence="8" id="KW-0653">Protein transport</keyword>
<evidence type="ECO:0000256" key="8">
    <source>
        <dbReference type="ARBA" id="ARBA00022927"/>
    </source>
</evidence>
<evidence type="ECO:0000313" key="12">
    <source>
        <dbReference type="EMBL" id="GCC26450.1"/>
    </source>
</evidence>
<dbReference type="PANTHER" id="PTHR31196:SF2">
    <property type="entry name" value="RNA POLYMERASE II NUCLEAR LOCALIZATION PROTEIN SLC7A6OS-RELATED"/>
    <property type="match status" value="1"/>
</dbReference>
<dbReference type="STRING" id="137246.A0A401S7Y4"/>
<evidence type="ECO:0000256" key="2">
    <source>
        <dbReference type="ARBA" id="ARBA00004123"/>
    </source>
</evidence>
<keyword evidence="6" id="KW-0813">Transport</keyword>
<dbReference type="Pfam" id="PF08574">
    <property type="entry name" value="Iwr1"/>
    <property type="match status" value="1"/>
</dbReference>
<feature type="region of interest" description="Disordered" evidence="10">
    <location>
        <begin position="269"/>
        <end position="319"/>
    </location>
</feature>
<dbReference type="GO" id="GO:0005634">
    <property type="term" value="C:nucleus"/>
    <property type="evidence" value="ECO:0007669"/>
    <property type="project" value="UniProtKB-SubCell"/>
</dbReference>
<evidence type="ECO:0000256" key="9">
    <source>
        <dbReference type="ARBA" id="ARBA00023242"/>
    </source>
</evidence>
<keyword evidence="13" id="KW-1185">Reference proteome</keyword>
<reference evidence="12 13" key="1">
    <citation type="journal article" date="2018" name="Nat. Ecol. Evol.">
        <title>Shark genomes provide insights into elasmobranch evolution and the origin of vertebrates.</title>
        <authorList>
            <person name="Hara Y"/>
            <person name="Yamaguchi K"/>
            <person name="Onimaru K"/>
            <person name="Kadota M"/>
            <person name="Koyanagi M"/>
            <person name="Keeley SD"/>
            <person name="Tatsumi K"/>
            <person name="Tanaka K"/>
            <person name="Motone F"/>
            <person name="Kageyama Y"/>
            <person name="Nozu R"/>
            <person name="Adachi N"/>
            <person name="Nishimura O"/>
            <person name="Nakagawa R"/>
            <person name="Tanegashima C"/>
            <person name="Kiyatake I"/>
            <person name="Matsumoto R"/>
            <person name="Murakumo K"/>
            <person name="Nishida K"/>
            <person name="Terakita A"/>
            <person name="Kuratani S"/>
            <person name="Sato K"/>
            <person name="Hyodo S Kuraku.S."/>
        </authorList>
    </citation>
    <scope>NUCLEOTIDE SEQUENCE [LARGE SCALE GENOMIC DNA]</scope>
</reference>
<feature type="compositionally biased region" description="Acidic residues" evidence="10">
    <location>
        <begin position="269"/>
        <end position="279"/>
    </location>
</feature>
<protein>
    <recommendedName>
        <fullName evidence="5">Probable RNA polymerase II nuclear localization protein SLC7A6OS</fullName>
    </recommendedName>
</protein>
<evidence type="ECO:0000256" key="10">
    <source>
        <dbReference type="SAM" id="MobiDB-lite"/>
    </source>
</evidence>